<protein>
    <submittedName>
        <fullName evidence="2">Uncharacterized protein</fullName>
    </submittedName>
</protein>
<organism evidence="2 3">
    <name type="scientific">Dorcoceras hygrometricum</name>
    <dbReference type="NCBI Taxonomy" id="472368"/>
    <lineage>
        <taxon>Eukaryota</taxon>
        <taxon>Viridiplantae</taxon>
        <taxon>Streptophyta</taxon>
        <taxon>Embryophyta</taxon>
        <taxon>Tracheophyta</taxon>
        <taxon>Spermatophyta</taxon>
        <taxon>Magnoliopsida</taxon>
        <taxon>eudicotyledons</taxon>
        <taxon>Gunneridae</taxon>
        <taxon>Pentapetalae</taxon>
        <taxon>asterids</taxon>
        <taxon>lamiids</taxon>
        <taxon>Lamiales</taxon>
        <taxon>Gesneriaceae</taxon>
        <taxon>Didymocarpoideae</taxon>
        <taxon>Trichosporeae</taxon>
        <taxon>Loxocarpinae</taxon>
        <taxon>Dorcoceras</taxon>
    </lineage>
</organism>
<evidence type="ECO:0000313" key="2">
    <source>
        <dbReference type="EMBL" id="KZV30604.1"/>
    </source>
</evidence>
<dbReference type="EMBL" id="KV008234">
    <property type="protein sequence ID" value="KZV30604.1"/>
    <property type="molecule type" value="Genomic_DNA"/>
</dbReference>
<evidence type="ECO:0000313" key="3">
    <source>
        <dbReference type="Proteomes" id="UP000250235"/>
    </source>
</evidence>
<feature type="compositionally biased region" description="Low complexity" evidence="1">
    <location>
        <begin position="579"/>
        <end position="588"/>
    </location>
</feature>
<dbReference type="AlphaFoldDB" id="A0A2Z7B817"/>
<feature type="region of interest" description="Disordered" evidence="1">
    <location>
        <begin position="700"/>
        <end position="768"/>
    </location>
</feature>
<feature type="compositionally biased region" description="Basic and acidic residues" evidence="1">
    <location>
        <begin position="700"/>
        <end position="716"/>
    </location>
</feature>
<feature type="compositionally biased region" description="Low complexity" evidence="1">
    <location>
        <begin position="754"/>
        <end position="768"/>
    </location>
</feature>
<proteinExistence type="predicted"/>
<dbReference type="OrthoDB" id="660555at2759"/>
<reference evidence="2 3" key="1">
    <citation type="journal article" date="2015" name="Proc. Natl. Acad. Sci. U.S.A.">
        <title>The resurrection genome of Boea hygrometrica: A blueprint for survival of dehydration.</title>
        <authorList>
            <person name="Xiao L."/>
            <person name="Yang G."/>
            <person name="Zhang L."/>
            <person name="Yang X."/>
            <person name="Zhao S."/>
            <person name="Ji Z."/>
            <person name="Zhou Q."/>
            <person name="Hu M."/>
            <person name="Wang Y."/>
            <person name="Chen M."/>
            <person name="Xu Y."/>
            <person name="Jin H."/>
            <person name="Xiao X."/>
            <person name="Hu G."/>
            <person name="Bao F."/>
            <person name="Hu Y."/>
            <person name="Wan P."/>
            <person name="Li L."/>
            <person name="Deng X."/>
            <person name="Kuang T."/>
            <person name="Xiang C."/>
            <person name="Zhu J.K."/>
            <person name="Oliver M.J."/>
            <person name="He Y."/>
        </authorList>
    </citation>
    <scope>NUCLEOTIDE SEQUENCE [LARGE SCALE GENOMIC DNA]</scope>
    <source>
        <strain evidence="3">cv. XS01</strain>
    </source>
</reference>
<evidence type="ECO:0000256" key="1">
    <source>
        <dbReference type="SAM" id="MobiDB-lite"/>
    </source>
</evidence>
<gene>
    <name evidence="2" type="ORF">F511_16718</name>
</gene>
<dbReference type="Proteomes" id="UP000250235">
    <property type="component" value="Unassembled WGS sequence"/>
</dbReference>
<keyword evidence="3" id="KW-1185">Reference proteome</keyword>
<accession>A0A2Z7B817</accession>
<feature type="region of interest" description="Disordered" evidence="1">
    <location>
        <begin position="403"/>
        <end position="430"/>
    </location>
</feature>
<sequence length="768" mass="85334">MLPTTNQTQQSSRNYPITTIQSQAIQSQQSSRKALNQKLVDSSQLVPDAILETQRFNLTRRRRVAPSTGSSIPQLVTQSQYNSSRDWFFNSSTGHSLTSATTARSNTSATTDFPFPPAASYRLTDLSEVQKDLVYDASSIFSAFGEPVKTSCKKKEMKFEFRLLNDILAKSVTVKAGSFEAVTHERFLLMTAIHFGLKINWSKILFGILKEMVTKSSKQAKVVAAQICVLLQGAPNLTLGEANIFLPLKILTVKTIGTYIFKNKNITVDEDEPVGTVSKKAATKRRPAPAFVEPAAKKNRTIVGRSSLAEKNLAIVTVAQYVEPISMIPAVAPHAQRCRAPKRKLVLRDASDDEIVYNIIKQVITKTTEVEDVETDLEEPVVMRTAGVEHVEMENLKDVSSITNYDEDSNTEPLSKVLARTEKPTSDEESMPIDDILKRIPEEMMLPSYIAAEPTKITFGSVIEIGRGTVQALGSQPPIIKTWSWARVCIDIVQFHLFCHLLPMGSYNICTALVPVGPVLDRSAVPRRIVNNVQHRLQVESFCDLFVHHADPTFSLDSSSESILSISMSTPEAIPATPSSSRSSSSSDSRMHLTADDIPLDEETQIPMPTAIVTSHDYTDAFAQLRATVDQISFEKVQTRFHLGKLKVEFSKKISNLENAFFTASDNQDRVVLAQTNVLRKDMQAQKDALSKELDAMRKEVQDQKRLFRGRDDKNGEVSSSRGPQPPENRSRPGSGGGRRSDPSRKRGSRYRGRGSTSSRGFRYWLGE</sequence>
<name>A0A2Z7B817_9LAMI</name>
<feature type="region of interest" description="Disordered" evidence="1">
    <location>
        <begin position="571"/>
        <end position="592"/>
    </location>
</feature>